<accession>A0AAD4DK78</accession>
<sequence length="333" mass="38101">MRIFLIPLSRRAHALHCHSTLAKPSASYLNRVIVFASKKWEELSRAEPDSVKRKLYSAGTTMLEKIEHRETFFKEVPAKEDITITTMVPFMYPSSLKEAKVQAEFKTLVEQRIPYHRKYMIYSAMWVPVTSLFTIVPLVPNIPFFYNAYRLWSHWKAYNGAKHLNALIKNGSITFHPSEVLDLGLQHDPTFAVYFTGSYQLSKRRRAFKKPIEQDPNSPVIAESSGELSQDKDALMYEKRATVLDVQADTTTVSGEGVKAPRSSTILPKKHDPLSVTDHVAYEGFLSDAEIEKISWAFEEAPNLKRELKRARYQEAAKYVKENMMKGGPSKHT</sequence>
<dbReference type="PANTHER" id="PTHR28062:SF1">
    <property type="entry name" value="TRANSMEMBRANE PROTEIN"/>
    <property type="match status" value="1"/>
</dbReference>
<comment type="caution">
    <text evidence="1">The sequence shown here is derived from an EMBL/GenBank/DDBJ whole genome shotgun (WGS) entry which is preliminary data.</text>
</comment>
<evidence type="ECO:0000313" key="2">
    <source>
        <dbReference type="Proteomes" id="UP001194580"/>
    </source>
</evidence>
<reference evidence="1" key="1">
    <citation type="journal article" date="2020" name="Fungal Divers.">
        <title>Resolving the Mortierellaceae phylogeny through synthesis of multi-gene phylogenetics and phylogenomics.</title>
        <authorList>
            <person name="Vandepol N."/>
            <person name="Liber J."/>
            <person name="Desiro A."/>
            <person name="Na H."/>
            <person name="Kennedy M."/>
            <person name="Barry K."/>
            <person name="Grigoriev I.V."/>
            <person name="Miller A.N."/>
            <person name="O'Donnell K."/>
            <person name="Stajich J.E."/>
            <person name="Bonito G."/>
        </authorList>
    </citation>
    <scope>NUCLEOTIDE SEQUENCE</scope>
    <source>
        <strain evidence="1">NRRL 28262</strain>
    </source>
</reference>
<keyword evidence="2" id="KW-1185">Reference proteome</keyword>
<protein>
    <recommendedName>
        <fullName evidence="3">Mitochondrial K+-H+ exchange-related-domain-containing protein</fullName>
    </recommendedName>
</protein>
<name>A0AAD4DK78_9FUNG</name>
<dbReference type="Proteomes" id="UP001194580">
    <property type="component" value="Unassembled WGS sequence"/>
</dbReference>
<dbReference type="GO" id="GO:0005743">
    <property type="term" value="C:mitochondrial inner membrane"/>
    <property type="evidence" value="ECO:0007669"/>
    <property type="project" value="TreeGrafter"/>
</dbReference>
<gene>
    <name evidence="1" type="ORF">BGZ95_003343</name>
</gene>
<dbReference type="PANTHER" id="PTHR28062">
    <property type="entry name" value="K+-H+ EXCHANGE-LIKE PROTEIN"/>
    <property type="match status" value="1"/>
</dbReference>
<dbReference type="Pfam" id="PF10173">
    <property type="entry name" value="Mit_KHE1"/>
    <property type="match status" value="1"/>
</dbReference>
<proteinExistence type="predicted"/>
<organism evidence="1 2">
    <name type="scientific">Linnemannia exigua</name>
    <dbReference type="NCBI Taxonomy" id="604196"/>
    <lineage>
        <taxon>Eukaryota</taxon>
        <taxon>Fungi</taxon>
        <taxon>Fungi incertae sedis</taxon>
        <taxon>Mucoromycota</taxon>
        <taxon>Mortierellomycotina</taxon>
        <taxon>Mortierellomycetes</taxon>
        <taxon>Mortierellales</taxon>
        <taxon>Mortierellaceae</taxon>
        <taxon>Linnemannia</taxon>
    </lineage>
</organism>
<dbReference type="AlphaFoldDB" id="A0AAD4DK78"/>
<evidence type="ECO:0008006" key="3">
    <source>
        <dbReference type="Google" id="ProtNLM"/>
    </source>
</evidence>
<evidence type="ECO:0000313" key="1">
    <source>
        <dbReference type="EMBL" id="KAG0278707.1"/>
    </source>
</evidence>
<dbReference type="GO" id="GO:0006813">
    <property type="term" value="P:potassium ion transport"/>
    <property type="evidence" value="ECO:0007669"/>
    <property type="project" value="TreeGrafter"/>
</dbReference>
<dbReference type="InterPro" id="IPR018786">
    <property type="entry name" value="Mit_KHE1"/>
</dbReference>
<dbReference type="EMBL" id="JAAAIL010000176">
    <property type="protein sequence ID" value="KAG0278707.1"/>
    <property type="molecule type" value="Genomic_DNA"/>
</dbReference>
<dbReference type="GO" id="GO:1902600">
    <property type="term" value="P:proton transmembrane transport"/>
    <property type="evidence" value="ECO:0007669"/>
    <property type="project" value="TreeGrafter"/>
</dbReference>